<dbReference type="InterPro" id="IPR029058">
    <property type="entry name" value="AB_hydrolase_fold"/>
</dbReference>
<dbReference type="SUPFAM" id="SSF53474">
    <property type="entry name" value="alpha/beta-Hydrolases"/>
    <property type="match status" value="1"/>
</dbReference>
<sequence>MAGTEPSAAQAGERLWCQVPGPPALMLGCSLGAWIGLHLALSHPEQVRSRRSSAASRGTPDPSGPQGLHGRTRGCASQERMRTSAQPHIPATRSSRTIWSTLLVWYSFC</sequence>
<evidence type="ECO:0000256" key="1">
    <source>
        <dbReference type="SAM" id="MobiDB-lite"/>
    </source>
</evidence>
<evidence type="ECO:0000313" key="3">
    <source>
        <dbReference type="Proteomes" id="UP000603904"/>
    </source>
</evidence>
<feature type="region of interest" description="Disordered" evidence="1">
    <location>
        <begin position="46"/>
        <end position="93"/>
    </location>
</feature>
<protein>
    <submittedName>
        <fullName evidence="2">Uncharacterized protein</fullName>
    </submittedName>
</protein>
<organism evidence="2 3">
    <name type="scientific">Microbispora corallina</name>
    <dbReference type="NCBI Taxonomy" id="83302"/>
    <lineage>
        <taxon>Bacteria</taxon>
        <taxon>Bacillati</taxon>
        <taxon>Actinomycetota</taxon>
        <taxon>Actinomycetes</taxon>
        <taxon>Streptosporangiales</taxon>
        <taxon>Streptosporangiaceae</taxon>
        <taxon>Microbispora</taxon>
    </lineage>
</organism>
<reference evidence="2 3" key="1">
    <citation type="submission" date="2021-01" db="EMBL/GenBank/DDBJ databases">
        <title>Whole genome shotgun sequence of Microbispora corallina NBRC 16416.</title>
        <authorList>
            <person name="Komaki H."/>
            <person name="Tamura T."/>
        </authorList>
    </citation>
    <scope>NUCLEOTIDE SEQUENCE [LARGE SCALE GENOMIC DNA]</scope>
    <source>
        <strain evidence="2 3">NBRC 16416</strain>
    </source>
</reference>
<dbReference type="Proteomes" id="UP000603904">
    <property type="component" value="Unassembled WGS sequence"/>
</dbReference>
<keyword evidence="3" id="KW-1185">Reference proteome</keyword>
<gene>
    <name evidence="2" type="ORF">Mco01_68870</name>
</gene>
<dbReference type="Gene3D" id="3.40.50.1820">
    <property type="entry name" value="alpha/beta hydrolase"/>
    <property type="match status" value="1"/>
</dbReference>
<proteinExistence type="predicted"/>
<accession>A0ABQ4GA00</accession>
<dbReference type="EMBL" id="BOOC01000048">
    <property type="protein sequence ID" value="GIH43887.1"/>
    <property type="molecule type" value="Genomic_DNA"/>
</dbReference>
<comment type="caution">
    <text evidence="2">The sequence shown here is derived from an EMBL/GenBank/DDBJ whole genome shotgun (WGS) entry which is preliminary data.</text>
</comment>
<evidence type="ECO:0000313" key="2">
    <source>
        <dbReference type="EMBL" id="GIH43887.1"/>
    </source>
</evidence>
<name>A0ABQ4GA00_9ACTN</name>